<dbReference type="EMBL" id="LR743591">
    <property type="protein sequence ID" value="CAA2618394.1"/>
    <property type="molecule type" value="Genomic_DNA"/>
</dbReference>
<evidence type="ECO:0000313" key="3">
    <source>
        <dbReference type="Proteomes" id="UP000663760"/>
    </source>
</evidence>
<dbReference type="Proteomes" id="UP000663760">
    <property type="component" value="Chromosome 4"/>
</dbReference>
<dbReference type="EMBL" id="LR746267">
    <property type="protein sequence ID" value="CAA7394268.1"/>
    <property type="molecule type" value="Genomic_DNA"/>
</dbReference>
<accession>A0A7I8IMB8</accession>
<protein>
    <submittedName>
        <fullName evidence="1">Uncharacterized protein</fullName>
    </submittedName>
</protein>
<dbReference type="AlphaFoldDB" id="A0A7I8IMB8"/>
<evidence type="ECO:0000313" key="2">
    <source>
        <dbReference type="EMBL" id="CAA7394268.1"/>
    </source>
</evidence>
<sequence>MGHSPFELTMGPQSLSSRTYQITRSKIFNSCLLIRQELQQPH</sequence>
<name>A0A7I8IMB8_SPIIN</name>
<proteinExistence type="predicted"/>
<gene>
    <name evidence="1" type="ORF">SI7747_04004561</name>
    <name evidence="2" type="ORF">SI8410_04004929</name>
</gene>
<evidence type="ECO:0000313" key="1">
    <source>
        <dbReference type="EMBL" id="CAA2618394.1"/>
    </source>
</evidence>
<organism evidence="1">
    <name type="scientific">Spirodela intermedia</name>
    <name type="common">Intermediate duckweed</name>
    <dbReference type="NCBI Taxonomy" id="51605"/>
    <lineage>
        <taxon>Eukaryota</taxon>
        <taxon>Viridiplantae</taxon>
        <taxon>Streptophyta</taxon>
        <taxon>Embryophyta</taxon>
        <taxon>Tracheophyta</taxon>
        <taxon>Spermatophyta</taxon>
        <taxon>Magnoliopsida</taxon>
        <taxon>Liliopsida</taxon>
        <taxon>Araceae</taxon>
        <taxon>Lemnoideae</taxon>
        <taxon>Spirodela</taxon>
    </lineage>
</organism>
<reference evidence="1" key="1">
    <citation type="submission" date="2019-12" db="EMBL/GenBank/DDBJ databases">
        <authorList>
            <person name="Scholz U."/>
            <person name="Mascher M."/>
            <person name="Fiebig A."/>
        </authorList>
    </citation>
    <scope>NUCLEOTIDE SEQUENCE</scope>
</reference>
<keyword evidence="3" id="KW-1185">Reference proteome</keyword>